<dbReference type="PANTHER" id="PTHR11662">
    <property type="entry name" value="SOLUTE CARRIER FAMILY 17"/>
    <property type="match status" value="1"/>
</dbReference>
<feature type="transmembrane region" description="Helical" evidence="6">
    <location>
        <begin position="99"/>
        <end position="121"/>
    </location>
</feature>
<feature type="transmembrane region" description="Helical" evidence="6">
    <location>
        <begin position="325"/>
        <end position="346"/>
    </location>
</feature>
<feature type="transmembrane region" description="Helical" evidence="6">
    <location>
        <begin position="27"/>
        <end position="45"/>
    </location>
</feature>
<keyword evidence="3 6" id="KW-1133">Transmembrane helix</keyword>
<evidence type="ECO:0000256" key="2">
    <source>
        <dbReference type="ARBA" id="ARBA00022692"/>
    </source>
</evidence>
<evidence type="ECO:0000259" key="7">
    <source>
        <dbReference type="PROSITE" id="PS50850"/>
    </source>
</evidence>
<proteinExistence type="predicted"/>
<dbReference type="GO" id="GO:0022857">
    <property type="term" value="F:transmembrane transporter activity"/>
    <property type="evidence" value="ECO:0007669"/>
    <property type="project" value="InterPro"/>
</dbReference>
<dbReference type="Proteomes" id="UP000199361">
    <property type="component" value="Unassembled WGS sequence"/>
</dbReference>
<gene>
    <name evidence="8" type="ORF">SAMN05421811_107488</name>
</gene>
<dbReference type="InterPro" id="IPR020846">
    <property type="entry name" value="MFS_dom"/>
</dbReference>
<dbReference type="Gene3D" id="1.20.1250.20">
    <property type="entry name" value="MFS general substrate transporter like domains"/>
    <property type="match status" value="2"/>
</dbReference>
<dbReference type="EMBL" id="FOHX01000007">
    <property type="protein sequence ID" value="SEU22397.1"/>
    <property type="molecule type" value="Genomic_DNA"/>
</dbReference>
<reference evidence="8 9" key="1">
    <citation type="submission" date="2016-10" db="EMBL/GenBank/DDBJ databases">
        <authorList>
            <person name="de Groot N.N."/>
        </authorList>
    </citation>
    <scope>NUCLEOTIDE SEQUENCE [LARGE SCALE GENOMIC DNA]</scope>
    <source>
        <strain evidence="8 9">CGMCC 4.5598</strain>
    </source>
</reference>
<dbReference type="PROSITE" id="PS50850">
    <property type="entry name" value="MFS"/>
    <property type="match status" value="1"/>
</dbReference>
<dbReference type="InterPro" id="IPR050382">
    <property type="entry name" value="MFS_Na/Anion_cotransporter"/>
</dbReference>
<evidence type="ECO:0000256" key="5">
    <source>
        <dbReference type="SAM" id="MobiDB-lite"/>
    </source>
</evidence>
<feature type="region of interest" description="Disordered" evidence="5">
    <location>
        <begin position="1"/>
        <end position="23"/>
    </location>
</feature>
<evidence type="ECO:0000313" key="8">
    <source>
        <dbReference type="EMBL" id="SEU22397.1"/>
    </source>
</evidence>
<evidence type="ECO:0000256" key="1">
    <source>
        <dbReference type="ARBA" id="ARBA00004651"/>
    </source>
</evidence>
<dbReference type="STRING" id="568860.SAMN05421811_107488"/>
<keyword evidence="2 6" id="KW-0812">Transmembrane</keyword>
<name>A0A1I0KF69_9ACTN</name>
<sequence>MVSERVPPHSEPAISTTAAPPSKPSMVKAWVITLMLLASTLIAYLDKAILGLVAQPVMADLGLTATQFGTISTAASLLGPVVTLLFATVADRLPLKGTLFTLVLLWSLIQLPIFFAASAGMLVVTRLLLGAADAPSNSVMHSMAYSWWPNERRGLPAALLTTGASFGKLIFAPVLVVIIAALGWQYGFLSVAIMGFVWCIGWAFVGKTGPYAEPVTPRPAKKTAEEAAATAADGSPEDPTAGTKAPLRSILLTGTFIGYLALFSSVGMLVMIVLTWLPSYFEAGLGFSAVTAGSLFGVPSITSVIFLFAYGAWGDRALKRGVPARVVRTLIGGGLAMAGGLSLMTLPLADGVALPMALLMLGYGLSTSIYAIANPTLAQITPPAQRTGVLSLGLALSGLIGVPGPVLAGMVLDSAKASSGSPADGYTSAFLLAGVIVLIGGALFALLANPERDALKVEAARAARAARTS</sequence>
<feature type="region of interest" description="Disordered" evidence="5">
    <location>
        <begin position="222"/>
        <end position="242"/>
    </location>
</feature>
<comment type="subcellular location">
    <subcellularLocation>
        <location evidence="1">Cell membrane</location>
        <topology evidence="1">Multi-pass membrane protein</topology>
    </subcellularLocation>
</comment>
<accession>A0A1I0KF69</accession>
<dbReference type="PANTHER" id="PTHR11662:SF450">
    <property type="entry name" value="BLR1003 PROTEIN"/>
    <property type="match status" value="1"/>
</dbReference>
<dbReference type="InterPro" id="IPR011701">
    <property type="entry name" value="MFS"/>
</dbReference>
<feature type="transmembrane region" description="Helical" evidence="6">
    <location>
        <begin position="352"/>
        <end position="377"/>
    </location>
</feature>
<dbReference type="InterPro" id="IPR036259">
    <property type="entry name" value="MFS_trans_sf"/>
</dbReference>
<dbReference type="GO" id="GO:0005886">
    <property type="term" value="C:plasma membrane"/>
    <property type="evidence" value="ECO:0007669"/>
    <property type="project" value="UniProtKB-SubCell"/>
</dbReference>
<dbReference type="AlphaFoldDB" id="A0A1I0KF69"/>
<evidence type="ECO:0000256" key="3">
    <source>
        <dbReference type="ARBA" id="ARBA00022989"/>
    </source>
</evidence>
<evidence type="ECO:0000256" key="4">
    <source>
        <dbReference type="ARBA" id="ARBA00023136"/>
    </source>
</evidence>
<dbReference type="SUPFAM" id="SSF103473">
    <property type="entry name" value="MFS general substrate transporter"/>
    <property type="match status" value="1"/>
</dbReference>
<feature type="transmembrane region" description="Helical" evidence="6">
    <location>
        <begin position="289"/>
        <end position="313"/>
    </location>
</feature>
<feature type="domain" description="Major facilitator superfamily (MFS) profile" evidence="7">
    <location>
        <begin position="32"/>
        <end position="452"/>
    </location>
</feature>
<dbReference type="RefSeq" id="WP_091085239.1">
    <property type="nucleotide sequence ID" value="NZ_FOHX01000007.1"/>
</dbReference>
<dbReference type="Pfam" id="PF07690">
    <property type="entry name" value="MFS_1"/>
    <property type="match status" value="1"/>
</dbReference>
<protein>
    <submittedName>
        <fullName evidence="8">Major Facilitator Superfamily protein</fullName>
    </submittedName>
</protein>
<feature type="transmembrane region" description="Helical" evidence="6">
    <location>
        <begin position="428"/>
        <end position="448"/>
    </location>
</feature>
<feature type="transmembrane region" description="Helical" evidence="6">
    <location>
        <begin position="256"/>
        <end position="277"/>
    </location>
</feature>
<feature type="transmembrane region" description="Helical" evidence="6">
    <location>
        <begin position="389"/>
        <end position="408"/>
    </location>
</feature>
<feature type="transmembrane region" description="Helical" evidence="6">
    <location>
        <begin position="65"/>
        <end position="87"/>
    </location>
</feature>
<evidence type="ECO:0000256" key="6">
    <source>
        <dbReference type="SAM" id="Phobius"/>
    </source>
</evidence>
<organism evidence="8 9">
    <name type="scientific">Nonomuraea wenchangensis</name>
    <dbReference type="NCBI Taxonomy" id="568860"/>
    <lineage>
        <taxon>Bacteria</taxon>
        <taxon>Bacillati</taxon>
        <taxon>Actinomycetota</taxon>
        <taxon>Actinomycetes</taxon>
        <taxon>Streptosporangiales</taxon>
        <taxon>Streptosporangiaceae</taxon>
        <taxon>Nonomuraea</taxon>
    </lineage>
</organism>
<evidence type="ECO:0000313" key="9">
    <source>
        <dbReference type="Proteomes" id="UP000199361"/>
    </source>
</evidence>
<keyword evidence="9" id="KW-1185">Reference proteome</keyword>
<dbReference type="OrthoDB" id="4474610at2"/>
<keyword evidence="4 6" id="KW-0472">Membrane</keyword>
<feature type="transmembrane region" description="Helical" evidence="6">
    <location>
        <begin position="186"/>
        <end position="205"/>
    </location>
</feature>
<feature type="transmembrane region" description="Helical" evidence="6">
    <location>
        <begin position="155"/>
        <end position="180"/>
    </location>
</feature>